<dbReference type="RefSeq" id="WP_282001093.1">
    <property type="nucleotide sequence ID" value="NZ_AP027151.1"/>
</dbReference>
<feature type="domain" description="LysM" evidence="10">
    <location>
        <begin position="55"/>
        <end position="99"/>
    </location>
</feature>
<keyword evidence="3" id="KW-0328">Glycosyltransferase</keyword>
<comment type="pathway">
    <text evidence="1 9">Cell wall biogenesis; peptidoglycan biosynthesis.</text>
</comment>
<dbReference type="PANTHER" id="PTHR30582">
    <property type="entry name" value="L,D-TRANSPEPTIDASE"/>
    <property type="match status" value="1"/>
</dbReference>
<dbReference type="SUPFAM" id="SSF54106">
    <property type="entry name" value="LysM domain"/>
    <property type="match status" value="1"/>
</dbReference>
<gene>
    <name evidence="12" type="ORF">GURASL_00650</name>
</gene>
<keyword evidence="7 9" id="KW-0573">Peptidoglycan synthesis</keyword>
<dbReference type="PROSITE" id="PS52029">
    <property type="entry name" value="LD_TPASE"/>
    <property type="match status" value="1"/>
</dbReference>
<dbReference type="SMART" id="SM00257">
    <property type="entry name" value="LysM"/>
    <property type="match status" value="1"/>
</dbReference>
<comment type="similarity">
    <text evidence="2">Belongs to the YkuD family.</text>
</comment>
<evidence type="ECO:0000256" key="2">
    <source>
        <dbReference type="ARBA" id="ARBA00005992"/>
    </source>
</evidence>
<keyword evidence="6 9" id="KW-0133">Cell shape</keyword>
<evidence type="ECO:0000256" key="3">
    <source>
        <dbReference type="ARBA" id="ARBA00022676"/>
    </source>
</evidence>
<dbReference type="InterPro" id="IPR005490">
    <property type="entry name" value="LD_TPept_cat_dom"/>
</dbReference>
<feature type="active site" description="Nucleophile" evidence="9">
    <location>
        <position position="220"/>
    </location>
</feature>
<evidence type="ECO:0000256" key="5">
    <source>
        <dbReference type="ARBA" id="ARBA00022801"/>
    </source>
</evidence>
<dbReference type="InterPro" id="IPR036779">
    <property type="entry name" value="LysM_dom_sf"/>
</dbReference>
<evidence type="ECO:0008006" key="14">
    <source>
        <dbReference type="Google" id="ProtNLM"/>
    </source>
</evidence>
<keyword evidence="13" id="KW-1185">Reference proteome</keyword>
<dbReference type="Pfam" id="PF03734">
    <property type="entry name" value="YkuD"/>
    <property type="match status" value="1"/>
</dbReference>
<organism evidence="12 13">
    <name type="scientific">Geotalea uraniireducens</name>
    <dbReference type="NCBI Taxonomy" id="351604"/>
    <lineage>
        <taxon>Bacteria</taxon>
        <taxon>Pseudomonadati</taxon>
        <taxon>Thermodesulfobacteriota</taxon>
        <taxon>Desulfuromonadia</taxon>
        <taxon>Geobacterales</taxon>
        <taxon>Geobacteraceae</taxon>
        <taxon>Geotalea</taxon>
    </lineage>
</organism>
<feature type="domain" description="L,D-TPase catalytic" evidence="11">
    <location>
        <begin position="112"/>
        <end position="244"/>
    </location>
</feature>
<dbReference type="PROSITE" id="PS51782">
    <property type="entry name" value="LYSM"/>
    <property type="match status" value="1"/>
</dbReference>
<name>A0ABM8EFH6_9BACT</name>
<evidence type="ECO:0000313" key="12">
    <source>
        <dbReference type="EMBL" id="BDV41142.1"/>
    </source>
</evidence>
<dbReference type="InterPro" id="IPR050979">
    <property type="entry name" value="LD-transpeptidase"/>
</dbReference>
<evidence type="ECO:0000256" key="6">
    <source>
        <dbReference type="ARBA" id="ARBA00022960"/>
    </source>
</evidence>
<dbReference type="PANTHER" id="PTHR30582:SF24">
    <property type="entry name" value="L,D-TRANSPEPTIDASE ERFK_SRFK-RELATED"/>
    <property type="match status" value="1"/>
</dbReference>
<keyword evidence="8 9" id="KW-0961">Cell wall biogenesis/degradation</keyword>
<feature type="active site" description="Proton donor/acceptor" evidence="9">
    <location>
        <position position="204"/>
    </location>
</feature>
<dbReference type="SUPFAM" id="SSF141523">
    <property type="entry name" value="L,D-transpeptidase catalytic domain-like"/>
    <property type="match status" value="1"/>
</dbReference>
<evidence type="ECO:0000259" key="10">
    <source>
        <dbReference type="PROSITE" id="PS51782"/>
    </source>
</evidence>
<evidence type="ECO:0000256" key="7">
    <source>
        <dbReference type="ARBA" id="ARBA00022984"/>
    </source>
</evidence>
<dbReference type="Pfam" id="PF01476">
    <property type="entry name" value="LysM"/>
    <property type="match status" value="1"/>
</dbReference>
<dbReference type="EMBL" id="AP027151">
    <property type="protein sequence ID" value="BDV41142.1"/>
    <property type="molecule type" value="Genomic_DNA"/>
</dbReference>
<dbReference type="CDD" id="cd16913">
    <property type="entry name" value="YkuD_like"/>
    <property type="match status" value="1"/>
</dbReference>
<evidence type="ECO:0000256" key="4">
    <source>
        <dbReference type="ARBA" id="ARBA00022679"/>
    </source>
</evidence>
<evidence type="ECO:0000259" key="11">
    <source>
        <dbReference type="PROSITE" id="PS52029"/>
    </source>
</evidence>
<keyword evidence="5" id="KW-0378">Hydrolase</keyword>
<accession>A0ABM8EFH6</accession>
<evidence type="ECO:0000256" key="1">
    <source>
        <dbReference type="ARBA" id="ARBA00004752"/>
    </source>
</evidence>
<dbReference type="Gene3D" id="2.40.440.10">
    <property type="entry name" value="L,D-transpeptidase catalytic domain-like"/>
    <property type="match status" value="1"/>
</dbReference>
<dbReference type="InterPro" id="IPR018392">
    <property type="entry name" value="LysM"/>
</dbReference>
<evidence type="ECO:0000313" key="13">
    <source>
        <dbReference type="Proteomes" id="UP001317705"/>
    </source>
</evidence>
<keyword evidence="4" id="KW-0808">Transferase</keyword>
<proteinExistence type="inferred from homology"/>
<sequence>MGKPTAPFPILTDNDMTQRTIFPWCTIFALTALLVARPCAGAEFRLGSGMIGTLASHEIRQGESLIELAPQYDLGYNEIVAANQELDPIIPEPGARITIPSRWIIPDVPLRRGIVINLSEMRLFYFPSRHPDRVVTYPIGIGDEGWETPTGTYRIVEKITRPTWHVPASIRRQKPELPKEVPPGPDNPLGSHALRLSLRSVLIHGTDRPFGIGRQVSHGCIHLYPNDIPKLFAAVPVGTKVSIIRQPVKLALLNGHVFAEAHGGPDDDLMATAFGLVFSKGLADRVDLQKLTVVAREKTGIPTDVSR</sequence>
<evidence type="ECO:0000256" key="8">
    <source>
        <dbReference type="ARBA" id="ARBA00023316"/>
    </source>
</evidence>
<reference evidence="12 13" key="1">
    <citation type="submission" date="2022-12" db="EMBL/GenBank/DDBJ databases">
        <title>Polyphasic characterization of Geotalea uranireducens NIT-SL11 newly isolated from a complex of sewage sludge and microbially reduced graphene oxide.</title>
        <authorList>
            <person name="Xie L."/>
            <person name="Yoshida N."/>
            <person name="Meng L."/>
        </authorList>
    </citation>
    <scope>NUCLEOTIDE SEQUENCE [LARGE SCALE GENOMIC DNA]</scope>
    <source>
        <strain evidence="12 13">NIT-SL11</strain>
    </source>
</reference>
<dbReference type="Proteomes" id="UP001317705">
    <property type="component" value="Chromosome"/>
</dbReference>
<protein>
    <recommendedName>
        <fullName evidence="14">L,D-transpeptidase</fullName>
    </recommendedName>
</protein>
<evidence type="ECO:0000256" key="9">
    <source>
        <dbReference type="PROSITE-ProRule" id="PRU01373"/>
    </source>
</evidence>
<dbReference type="Gene3D" id="3.10.350.10">
    <property type="entry name" value="LysM domain"/>
    <property type="match status" value="1"/>
</dbReference>
<dbReference type="InterPro" id="IPR038063">
    <property type="entry name" value="Transpep_catalytic_dom"/>
</dbReference>